<dbReference type="InterPro" id="IPR036047">
    <property type="entry name" value="F-box-like_dom_sf"/>
</dbReference>
<dbReference type="EMBL" id="ALBS01000322">
    <property type="protein sequence ID" value="EJT45702.1"/>
    <property type="molecule type" value="Genomic_DNA"/>
</dbReference>
<gene>
    <name evidence="2" type="ORF">A1Q1_05851</name>
</gene>
<dbReference type="SUPFAM" id="SSF81383">
    <property type="entry name" value="F-box domain"/>
    <property type="match status" value="1"/>
</dbReference>
<dbReference type="KEGG" id="tasa:A1Q1_05851"/>
<dbReference type="AlphaFoldDB" id="J6ESI2"/>
<dbReference type="GeneID" id="25989363"/>
<evidence type="ECO:0000259" key="1">
    <source>
        <dbReference type="PROSITE" id="PS50181"/>
    </source>
</evidence>
<dbReference type="PROSITE" id="PS50181">
    <property type="entry name" value="FBOX"/>
    <property type="match status" value="1"/>
</dbReference>
<dbReference type="InterPro" id="IPR001810">
    <property type="entry name" value="F-box_dom"/>
</dbReference>
<sequence length="421" mass="47032">MASSLTNLPPELISSILAHLRPRALRQCLLVNSAFNVLAQRAFMVHATRCIIADGEKISFPLLKATPEQHASRGLDHAPENLSCLTVTAHTQCYEESRLPFASIAGFSFVSSCQVLRVMLECPDDIDNVASSHYYHFPDLPNSYDGSYFDATVGDYICVHSVECQLLHFALEDAWVDKLVLRNVPLVYGNVDPDLLAPSATQTIREAVIVFDIEAMGLSNDERLHEWCRFGCDGSICMNDRERLCFPNIGSIGSAVPQNVDELTFVFWTNQPTREVAPMCCYVTETYEEGGDHLSVPNVEHTSCWEGKFWPNLAAAVVPLLLHKLRQITIVNARGIVPTGAQRRPVISAIWAGVGSHDALESKFRVLLFAHLSSEADVTPEKARDCVDRVKFMYMNDWLLSTDSEDVFSPKEVKPWLEFKP</sequence>
<evidence type="ECO:0000313" key="3">
    <source>
        <dbReference type="Proteomes" id="UP000002748"/>
    </source>
</evidence>
<comment type="caution">
    <text evidence="2">The sequence shown here is derived from an EMBL/GenBank/DDBJ whole genome shotgun (WGS) entry which is preliminary data.</text>
</comment>
<organism evidence="2 3">
    <name type="scientific">Trichosporon asahii var. asahii (strain ATCC 90039 / CBS 2479 / JCM 2466 / KCTC 7840 / NBRC 103889/ NCYC 2677 / UAMH 7654)</name>
    <name type="common">Yeast</name>
    <dbReference type="NCBI Taxonomy" id="1186058"/>
    <lineage>
        <taxon>Eukaryota</taxon>
        <taxon>Fungi</taxon>
        <taxon>Dikarya</taxon>
        <taxon>Basidiomycota</taxon>
        <taxon>Agaricomycotina</taxon>
        <taxon>Tremellomycetes</taxon>
        <taxon>Trichosporonales</taxon>
        <taxon>Trichosporonaceae</taxon>
        <taxon>Trichosporon</taxon>
    </lineage>
</organism>
<dbReference type="VEuPathDB" id="FungiDB:A1Q1_05851"/>
<dbReference type="RefSeq" id="XP_014176535.1">
    <property type="nucleotide sequence ID" value="XM_014321060.1"/>
</dbReference>
<dbReference type="Proteomes" id="UP000002748">
    <property type="component" value="Unassembled WGS sequence"/>
</dbReference>
<protein>
    <recommendedName>
        <fullName evidence="1">F-box domain-containing protein</fullName>
    </recommendedName>
</protein>
<reference evidence="2 3" key="1">
    <citation type="journal article" date="2012" name="Eukaryot. Cell">
        <title>Draft genome sequence of CBS 2479, the standard type strain of Trichosporon asahii.</title>
        <authorList>
            <person name="Yang R.Y."/>
            <person name="Li H.T."/>
            <person name="Zhu H."/>
            <person name="Zhou G.P."/>
            <person name="Wang M."/>
            <person name="Wang L."/>
        </authorList>
    </citation>
    <scope>NUCLEOTIDE SEQUENCE [LARGE SCALE GENOMIC DNA]</scope>
    <source>
        <strain evidence="3">ATCC 90039 / CBS 2479 / JCM 2466 / KCTC 7840 / NCYC 2677 / UAMH 7654</strain>
    </source>
</reference>
<name>J6ESI2_TRIAS</name>
<feature type="domain" description="F-box" evidence="1">
    <location>
        <begin position="2"/>
        <end position="48"/>
    </location>
</feature>
<evidence type="ECO:0000313" key="2">
    <source>
        <dbReference type="EMBL" id="EJT45702.1"/>
    </source>
</evidence>
<dbReference type="HOGENOM" id="CLU_652449_0_0_1"/>
<proteinExistence type="predicted"/>
<accession>J6ESI2</accession>